<evidence type="ECO:0000313" key="3">
    <source>
        <dbReference type="Proteomes" id="UP000220102"/>
    </source>
</evidence>
<evidence type="ECO:0000256" key="1">
    <source>
        <dbReference type="SAM" id="Phobius"/>
    </source>
</evidence>
<dbReference type="Proteomes" id="UP000220102">
    <property type="component" value="Unassembled WGS sequence"/>
</dbReference>
<reference evidence="2 3" key="1">
    <citation type="submission" date="2017-10" db="EMBL/GenBank/DDBJ databases">
        <title>Draft genome of Longibacter Salinarum.</title>
        <authorList>
            <person name="Goh K.M."/>
            <person name="Shamsir M.S."/>
            <person name="Lim S.W."/>
        </authorList>
    </citation>
    <scope>NUCLEOTIDE SEQUENCE [LARGE SCALE GENOMIC DNA]</scope>
    <source>
        <strain evidence="2 3">KCTC 52045</strain>
    </source>
</reference>
<sequence length="169" mass="18052">MVIGIRLHEQAIHRSLPNRSLSGSHPSKCLIFVLANPDSTVATIDIQLVSRQRPMFELLVQGNLTFTVPLVIAALAVVGAAIMAFVHNGESAQWYGELTFQIGLFAFVFGLFSQAISLYQMMGAIERVGAVSPALVAGGLKLSMIGPAMGIGIFAIAVLLRLAARSFSR</sequence>
<name>A0A2A8D036_9BACT</name>
<protein>
    <recommendedName>
        <fullName evidence="4">MotA/TolQ/ExbB proton channel domain-containing protein</fullName>
    </recommendedName>
</protein>
<keyword evidence="1" id="KW-0812">Transmembrane</keyword>
<keyword evidence="1" id="KW-1133">Transmembrane helix</keyword>
<dbReference type="AlphaFoldDB" id="A0A2A8D036"/>
<feature type="transmembrane region" description="Helical" evidence="1">
    <location>
        <begin position="64"/>
        <end position="86"/>
    </location>
</feature>
<feature type="transmembrane region" description="Helical" evidence="1">
    <location>
        <begin position="142"/>
        <end position="164"/>
    </location>
</feature>
<evidence type="ECO:0000313" key="2">
    <source>
        <dbReference type="EMBL" id="PEN14276.1"/>
    </source>
</evidence>
<comment type="caution">
    <text evidence="2">The sequence shown here is derived from an EMBL/GenBank/DDBJ whole genome shotgun (WGS) entry which is preliminary data.</text>
</comment>
<gene>
    <name evidence="2" type="ORF">CRI94_04355</name>
</gene>
<feature type="transmembrane region" description="Helical" evidence="1">
    <location>
        <begin position="98"/>
        <end position="122"/>
    </location>
</feature>
<keyword evidence="3" id="KW-1185">Reference proteome</keyword>
<dbReference type="EMBL" id="PDEQ01000002">
    <property type="protein sequence ID" value="PEN14276.1"/>
    <property type="molecule type" value="Genomic_DNA"/>
</dbReference>
<proteinExistence type="predicted"/>
<organism evidence="2 3">
    <name type="scientific">Longibacter salinarum</name>
    <dbReference type="NCBI Taxonomy" id="1850348"/>
    <lineage>
        <taxon>Bacteria</taxon>
        <taxon>Pseudomonadati</taxon>
        <taxon>Rhodothermota</taxon>
        <taxon>Rhodothermia</taxon>
        <taxon>Rhodothermales</taxon>
        <taxon>Salisaetaceae</taxon>
        <taxon>Longibacter</taxon>
    </lineage>
</organism>
<accession>A0A2A8D036</accession>
<evidence type="ECO:0008006" key="4">
    <source>
        <dbReference type="Google" id="ProtNLM"/>
    </source>
</evidence>
<keyword evidence="1" id="KW-0472">Membrane</keyword>